<keyword evidence="2" id="KW-1185">Reference proteome</keyword>
<comment type="caution">
    <text evidence="1">The sequence shown here is derived from an EMBL/GenBank/DDBJ whole genome shotgun (WGS) entry which is preliminary data.</text>
</comment>
<proteinExistence type="predicted"/>
<sequence length="133" mass="15005">MVFVYGTLKVGEINHSSLTDPDNGMADLVGAAITIDKWPLVILPSSGVPYMLDIKGQGYRVVGEVYTVDDKMLAKLDELESVPELYYRTLVDVELLTDHHDDSDGPFKAWNYFEAHNSEEMLRLPYISNYTSE</sequence>
<gene>
    <name evidence="1" type="ORF">HPB49_017095</name>
</gene>
<reference evidence="1" key="1">
    <citation type="submission" date="2020-05" db="EMBL/GenBank/DDBJ databases">
        <title>Large-scale comparative analyses of tick genomes elucidate their genetic diversity and vector capacities.</title>
        <authorList>
            <person name="Jia N."/>
            <person name="Wang J."/>
            <person name="Shi W."/>
            <person name="Du L."/>
            <person name="Sun Y."/>
            <person name="Zhan W."/>
            <person name="Jiang J."/>
            <person name="Wang Q."/>
            <person name="Zhang B."/>
            <person name="Ji P."/>
            <person name="Sakyi L.B."/>
            <person name="Cui X."/>
            <person name="Yuan T."/>
            <person name="Jiang B."/>
            <person name="Yang W."/>
            <person name="Lam T.T.-Y."/>
            <person name="Chang Q."/>
            <person name="Ding S."/>
            <person name="Wang X."/>
            <person name="Zhu J."/>
            <person name="Ruan X."/>
            <person name="Zhao L."/>
            <person name="Wei J."/>
            <person name="Que T."/>
            <person name="Du C."/>
            <person name="Cheng J."/>
            <person name="Dai P."/>
            <person name="Han X."/>
            <person name="Huang E."/>
            <person name="Gao Y."/>
            <person name="Liu J."/>
            <person name="Shao H."/>
            <person name="Ye R."/>
            <person name="Li L."/>
            <person name="Wei W."/>
            <person name="Wang X."/>
            <person name="Wang C."/>
            <person name="Yang T."/>
            <person name="Huo Q."/>
            <person name="Li W."/>
            <person name="Guo W."/>
            <person name="Chen H."/>
            <person name="Zhou L."/>
            <person name="Ni X."/>
            <person name="Tian J."/>
            <person name="Zhou Y."/>
            <person name="Sheng Y."/>
            <person name="Liu T."/>
            <person name="Pan Y."/>
            <person name="Xia L."/>
            <person name="Li J."/>
            <person name="Zhao F."/>
            <person name="Cao W."/>
        </authorList>
    </citation>
    <scope>NUCLEOTIDE SEQUENCE</scope>
    <source>
        <strain evidence="1">Dsil-2018</strain>
    </source>
</reference>
<accession>A0ACB8CM59</accession>
<dbReference type="Proteomes" id="UP000821865">
    <property type="component" value="Chromosome 6"/>
</dbReference>
<protein>
    <submittedName>
        <fullName evidence="1">Uncharacterized protein</fullName>
    </submittedName>
</protein>
<name>A0ACB8CM59_DERSI</name>
<organism evidence="1 2">
    <name type="scientific">Dermacentor silvarum</name>
    <name type="common">Tick</name>
    <dbReference type="NCBI Taxonomy" id="543639"/>
    <lineage>
        <taxon>Eukaryota</taxon>
        <taxon>Metazoa</taxon>
        <taxon>Ecdysozoa</taxon>
        <taxon>Arthropoda</taxon>
        <taxon>Chelicerata</taxon>
        <taxon>Arachnida</taxon>
        <taxon>Acari</taxon>
        <taxon>Parasitiformes</taxon>
        <taxon>Ixodida</taxon>
        <taxon>Ixodoidea</taxon>
        <taxon>Ixodidae</taxon>
        <taxon>Rhipicephalinae</taxon>
        <taxon>Dermacentor</taxon>
    </lineage>
</organism>
<evidence type="ECO:0000313" key="2">
    <source>
        <dbReference type="Proteomes" id="UP000821865"/>
    </source>
</evidence>
<evidence type="ECO:0000313" key="1">
    <source>
        <dbReference type="EMBL" id="KAH7945932.1"/>
    </source>
</evidence>
<dbReference type="EMBL" id="CM023475">
    <property type="protein sequence ID" value="KAH7945932.1"/>
    <property type="molecule type" value="Genomic_DNA"/>
</dbReference>